<reference evidence="1 2" key="1">
    <citation type="journal article" date="2018" name="G3 (Bethesda)">
        <title>Phylogenetic and Phylogenomic Definition of Rhizopus Species.</title>
        <authorList>
            <person name="Gryganskyi A.P."/>
            <person name="Golan J."/>
            <person name="Dolatabadi S."/>
            <person name="Mondo S."/>
            <person name="Robb S."/>
            <person name="Idnurm A."/>
            <person name="Muszewska A."/>
            <person name="Steczkiewicz K."/>
            <person name="Masonjones S."/>
            <person name="Liao H.L."/>
            <person name="Gajdeczka M.T."/>
            <person name="Anike F."/>
            <person name="Vuek A."/>
            <person name="Anishchenko I.M."/>
            <person name="Voigt K."/>
            <person name="de Hoog G.S."/>
            <person name="Smith M.E."/>
            <person name="Heitman J."/>
            <person name="Vilgalys R."/>
            <person name="Stajich J.E."/>
        </authorList>
    </citation>
    <scope>NUCLEOTIDE SEQUENCE [LARGE SCALE GENOMIC DNA]</scope>
    <source>
        <strain evidence="1 2">LSU 92-RS-03</strain>
    </source>
</reference>
<comment type="caution">
    <text evidence="1">The sequence shown here is derived from an EMBL/GenBank/DDBJ whole genome shotgun (WGS) entry which is preliminary data.</text>
</comment>
<sequence>YNAHSTKKMRAELPQLMGEKREEAKNWEFGRSQGRGTPSDIATKYAIKYVWTIWTI</sequence>
<dbReference type="Proteomes" id="UP000253551">
    <property type="component" value="Unassembled WGS sequence"/>
</dbReference>
<keyword evidence="2" id="KW-1185">Reference proteome</keyword>
<evidence type="ECO:0000313" key="1">
    <source>
        <dbReference type="EMBL" id="RCI02524.1"/>
    </source>
</evidence>
<dbReference type="AlphaFoldDB" id="A0A367KJW5"/>
<evidence type="ECO:0000313" key="2">
    <source>
        <dbReference type="Proteomes" id="UP000253551"/>
    </source>
</evidence>
<protein>
    <submittedName>
        <fullName evidence="1">Uncharacterized protein</fullName>
    </submittedName>
</protein>
<organism evidence="1 2">
    <name type="scientific">Rhizopus stolonifer</name>
    <name type="common">Rhizopus nigricans</name>
    <dbReference type="NCBI Taxonomy" id="4846"/>
    <lineage>
        <taxon>Eukaryota</taxon>
        <taxon>Fungi</taxon>
        <taxon>Fungi incertae sedis</taxon>
        <taxon>Mucoromycota</taxon>
        <taxon>Mucoromycotina</taxon>
        <taxon>Mucoromycetes</taxon>
        <taxon>Mucorales</taxon>
        <taxon>Mucorineae</taxon>
        <taxon>Rhizopodaceae</taxon>
        <taxon>Rhizopus</taxon>
    </lineage>
</organism>
<dbReference type="EMBL" id="PJQM01001360">
    <property type="protein sequence ID" value="RCI02524.1"/>
    <property type="molecule type" value="Genomic_DNA"/>
</dbReference>
<gene>
    <name evidence="1" type="ORF">CU098_012504</name>
</gene>
<feature type="non-terminal residue" evidence="1">
    <location>
        <position position="1"/>
    </location>
</feature>
<proteinExistence type="predicted"/>
<name>A0A367KJW5_RHIST</name>
<accession>A0A367KJW5</accession>